<evidence type="ECO:0000313" key="5">
    <source>
        <dbReference type="EMBL" id="SKB63169.1"/>
    </source>
</evidence>
<reference evidence="6" key="1">
    <citation type="submission" date="2017-02" db="EMBL/GenBank/DDBJ databases">
        <authorList>
            <person name="Varghese N."/>
            <person name="Submissions S."/>
        </authorList>
    </citation>
    <scope>NUCLEOTIDE SEQUENCE [LARGE SCALE GENOMIC DNA]</scope>
    <source>
        <strain evidence="6">DSM 22385</strain>
    </source>
</reference>
<dbReference type="InterPro" id="IPR001466">
    <property type="entry name" value="Beta-lactam-related"/>
</dbReference>
<protein>
    <submittedName>
        <fullName evidence="5">CubicO group peptidase, beta-lactamase class C family</fullName>
    </submittedName>
</protein>
<dbReference type="STRING" id="572036.SAMN05661099_1898"/>
<dbReference type="Gene3D" id="3.40.710.10">
    <property type="entry name" value="DD-peptidase/beta-lactamase superfamily"/>
    <property type="match status" value="1"/>
</dbReference>
<dbReference type="PROSITE" id="PS51257">
    <property type="entry name" value="PROKAR_LIPOPROTEIN"/>
    <property type="match status" value="1"/>
</dbReference>
<feature type="domain" description="Beta-lactamase-related" evidence="4">
    <location>
        <begin position="73"/>
        <end position="426"/>
    </location>
</feature>
<sequence>MKTILFLFKVSLLILLFGSSCVQPFKSSETSPVNNDQALDGRGPEPEAARLKSSQPEEAGVNSTVLKQIDKIANEAIRKKAAPSITIMVIKDARVVFDKAYGTHTYSDRTPTQTSDIYDLASLTKISATTLAAMRLYELGKLDLDANVGLYLTEARNTNKNRIRVRDLLLHEAGLVPQIPFHLRMSPRDYSRDSSSAYPTKVSDNYFLRKGYFREVMWPGMLNSPISDQGKYAYSDLSMYILKEIVERQSGQKLENYVQEHFYQPLGMLHTGFNPLNRFTVGQIIPTENDVVFRKSLLRGYVHDEGAALAGGVSGHAGLFSNAGDLGVLFQMLINRGNYNGKNYFKPETVDLFTTKQSPLSRRGLGFDRWDPNSKSGFPSKLASPQTYGHTGFTGTCVWVDPKYNLIYIFLSNRVHPNRSDKLIQMNIRGRIQDVIYEAIAKNKQ</sequence>
<feature type="compositionally biased region" description="Polar residues" evidence="2">
    <location>
        <begin position="27"/>
        <end position="37"/>
    </location>
</feature>
<dbReference type="EMBL" id="FUYR01000002">
    <property type="protein sequence ID" value="SKB63169.1"/>
    <property type="molecule type" value="Genomic_DNA"/>
</dbReference>
<dbReference type="PANTHER" id="PTHR43283">
    <property type="entry name" value="BETA-LACTAMASE-RELATED"/>
    <property type="match status" value="1"/>
</dbReference>
<feature type="region of interest" description="Disordered" evidence="2">
    <location>
        <begin position="27"/>
        <end position="58"/>
    </location>
</feature>
<keyword evidence="6" id="KW-1185">Reference proteome</keyword>
<feature type="signal peptide" evidence="3">
    <location>
        <begin position="1"/>
        <end position="22"/>
    </location>
</feature>
<evidence type="ECO:0000256" key="1">
    <source>
        <dbReference type="ARBA" id="ARBA00022801"/>
    </source>
</evidence>
<name>A0A1T5CUN5_9SPHI</name>
<dbReference type="AlphaFoldDB" id="A0A1T5CUN5"/>
<keyword evidence="3" id="KW-0732">Signal</keyword>
<dbReference type="OrthoDB" id="9805821at2"/>
<accession>A0A1T5CUN5</accession>
<dbReference type="InterPro" id="IPR050789">
    <property type="entry name" value="Diverse_Enzym_Activities"/>
</dbReference>
<keyword evidence="1" id="KW-0378">Hydrolase</keyword>
<evidence type="ECO:0000259" key="4">
    <source>
        <dbReference type="Pfam" id="PF00144"/>
    </source>
</evidence>
<dbReference type="RefSeq" id="WP_079702448.1">
    <property type="nucleotide sequence ID" value="NZ_FUYR01000002.1"/>
</dbReference>
<evidence type="ECO:0000256" key="2">
    <source>
        <dbReference type="SAM" id="MobiDB-lite"/>
    </source>
</evidence>
<dbReference type="Proteomes" id="UP000189981">
    <property type="component" value="Unassembled WGS sequence"/>
</dbReference>
<dbReference type="InterPro" id="IPR012338">
    <property type="entry name" value="Beta-lactam/transpept-like"/>
</dbReference>
<organism evidence="5 6">
    <name type="scientific">Daejeonella lutea</name>
    <dbReference type="NCBI Taxonomy" id="572036"/>
    <lineage>
        <taxon>Bacteria</taxon>
        <taxon>Pseudomonadati</taxon>
        <taxon>Bacteroidota</taxon>
        <taxon>Sphingobacteriia</taxon>
        <taxon>Sphingobacteriales</taxon>
        <taxon>Sphingobacteriaceae</taxon>
        <taxon>Daejeonella</taxon>
    </lineage>
</organism>
<evidence type="ECO:0000256" key="3">
    <source>
        <dbReference type="SAM" id="SignalP"/>
    </source>
</evidence>
<proteinExistence type="predicted"/>
<dbReference type="GO" id="GO:0016787">
    <property type="term" value="F:hydrolase activity"/>
    <property type="evidence" value="ECO:0007669"/>
    <property type="project" value="UniProtKB-KW"/>
</dbReference>
<dbReference type="SUPFAM" id="SSF56601">
    <property type="entry name" value="beta-lactamase/transpeptidase-like"/>
    <property type="match status" value="1"/>
</dbReference>
<dbReference type="PANTHER" id="PTHR43283:SF11">
    <property type="entry name" value="BETA-LACTAMASE-RELATED DOMAIN-CONTAINING PROTEIN"/>
    <property type="match status" value="1"/>
</dbReference>
<feature type="chain" id="PRO_5012029826" evidence="3">
    <location>
        <begin position="23"/>
        <end position="445"/>
    </location>
</feature>
<gene>
    <name evidence="5" type="ORF">SAMN05661099_1898</name>
</gene>
<dbReference type="Pfam" id="PF00144">
    <property type="entry name" value="Beta-lactamase"/>
    <property type="match status" value="1"/>
</dbReference>
<evidence type="ECO:0000313" key="6">
    <source>
        <dbReference type="Proteomes" id="UP000189981"/>
    </source>
</evidence>